<feature type="domain" description="Guanylate cyclase" evidence="2">
    <location>
        <begin position="226"/>
        <end position="361"/>
    </location>
</feature>
<accession>A0A5B1C6F7</accession>
<dbReference type="PANTHER" id="PTHR43081:SF18">
    <property type="entry name" value="BLL7624 PROTEIN"/>
    <property type="match status" value="1"/>
</dbReference>
<feature type="transmembrane region" description="Helical" evidence="1">
    <location>
        <begin position="75"/>
        <end position="92"/>
    </location>
</feature>
<dbReference type="Gene3D" id="3.30.70.1230">
    <property type="entry name" value="Nucleotide cyclase"/>
    <property type="match status" value="1"/>
</dbReference>
<comment type="caution">
    <text evidence="3">The sequence shown here is derived from an EMBL/GenBank/DDBJ whole genome shotgun (WGS) entry which is preliminary data.</text>
</comment>
<dbReference type="InterPro" id="IPR001054">
    <property type="entry name" value="A/G_cyclase"/>
</dbReference>
<keyword evidence="1" id="KW-1133">Transmembrane helix</keyword>
<dbReference type="SUPFAM" id="SSF55073">
    <property type="entry name" value="Nucleotide cyclase"/>
    <property type="match status" value="1"/>
</dbReference>
<organism evidence="3 4">
    <name type="scientific">Vibrio cholerae</name>
    <dbReference type="NCBI Taxonomy" id="666"/>
    <lineage>
        <taxon>Bacteria</taxon>
        <taxon>Pseudomonadati</taxon>
        <taxon>Pseudomonadota</taxon>
        <taxon>Gammaproteobacteria</taxon>
        <taxon>Vibrionales</taxon>
        <taxon>Vibrionaceae</taxon>
        <taxon>Vibrio</taxon>
    </lineage>
</organism>
<dbReference type="GO" id="GO:0004016">
    <property type="term" value="F:adenylate cyclase activity"/>
    <property type="evidence" value="ECO:0007669"/>
    <property type="project" value="UniProtKB-ARBA"/>
</dbReference>
<feature type="transmembrane region" description="Helical" evidence="1">
    <location>
        <begin position="44"/>
        <end position="63"/>
    </location>
</feature>
<feature type="transmembrane region" description="Helical" evidence="1">
    <location>
        <begin position="12"/>
        <end position="32"/>
    </location>
</feature>
<evidence type="ECO:0000256" key="1">
    <source>
        <dbReference type="SAM" id="Phobius"/>
    </source>
</evidence>
<evidence type="ECO:0000313" key="3">
    <source>
        <dbReference type="EMBL" id="KAA1255119.1"/>
    </source>
</evidence>
<dbReference type="InterPro" id="IPR029787">
    <property type="entry name" value="Nucleotide_cyclase"/>
</dbReference>
<feature type="transmembrane region" description="Helical" evidence="1">
    <location>
        <begin position="150"/>
        <end position="168"/>
    </location>
</feature>
<dbReference type="PROSITE" id="PS50125">
    <property type="entry name" value="GUANYLATE_CYCLASE_2"/>
    <property type="match status" value="1"/>
</dbReference>
<dbReference type="EMBL" id="VUAA01000007">
    <property type="protein sequence ID" value="KAA1255119.1"/>
    <property type="molecule type" value="Genomic_DNA"/>
</dbReference>
<dbReference type="InterPro" id="IPR050697">
    <property type="entry name" value="Adenylyl/Guanylyl_Cyclase_3/4"/>
</dbReference>
<feature type="transmembrane region" description="Helical" evidence="1">
    <location>
        <begin position="98"/>
        <end position="113"/>
    </location>
</feature>
<dbReference type="CDD" id="cd07302">
    <property type="entry name" value="CHD"/>
    <property type="match status" value="1"/>
</dbReference>
<reference evidence="3 4" key="1">
    <citation type="submission" date="2019-09" db="EMBL/GenBank/DDBJ databases">
        <authorList>
            <person name="Kritzky A."/>
            <person name="Schelkanova E.Y."/>
            <person name="Alkhova Z.V."/>
            <person name="Smirnova N.I."/>
        </authorList>
    </citation>
    <scope>NUCLEOTIDE SEQUENCE [LARGE SCALE GENOMIC DNA]</scope>
    <source>
        <strain evidence="3 4">M1526</strain>
    </source>
</reference>
<dbReference type="SMART" id="SM00044">
    <property type="entry name" value="CYCc"/>
    <property type="match status" value="1"/>
</dbReference>
<sequence length="447" mass="50799">MKANNTFSRHETGLVRVLGFIYLTIIFGSYYIEYESNLGNKFSPKIDILAMSIFFYLVASYFLDYMLTPKIGDKFHRLLLFVDSVLCGLTFSHLKSDPLLVFMLLIIQSYIYISAGGLKYWFYYMTWSLFVALAAQGYNLLPEMHKTSTLMQWAGGFYSMIFIVIVSLQKHDRTNKLIAIREDLLKKGKKQKQLSKILSNYLSPQIVRMYEKGDDISTNLQRKKISVCFIDIVGFSSLSETLEPELLAIILNDFFSKMTEIALRHGGTVDKYIGDGMMVFFGDPVTKGAYNDAYNCIQMSIAMQKSMDELNDKWLTHGIKRNIQIRVGINSGYCHVGNIGSSQRLAYTVIGRVVNIAARIESLAEPGSVYIAQETFNLVNNKVEAIYKGHKKLKGISHEVAVYDVMHFTEVSHNEVLYIDDSKITISGVSRDRVDSIIKALEDLKVD</sequence>
<dbReference type="GO" id="GO:0006171">
    <property type="term" value="P:cAMP biosynthetic process"/>
    <property type="evidence" value="ECO:0007669"/>
    <property type="project" value="TreeGrafter"/>
</dbReference>
<evidence type="ECO:0000259" key="2">
    <source>
        <dbReference type="PROSITE" id="PS50125"/>
    </source>
</evidence>
<dbReference type="Pfam" id="PF00211">
    <property type="entry name" value="Guanylate_cyc"/>
    <property type="match status" value="1"/>
</dbReference>
<dbReference type="GO" id="GO:0035556">
    <property type="term" value="P:intracellular signal transduction"/>
    <property type="evidence" value="ECO:0007669"/>
    <property type="project" value="InterPro"/>
</dbReference>
<dbReference type="AlphaFoldDB" id="A0A5B1C6F7"/>
<keyword evidence="1" id="KW-0812">Transmembrane</keyword>
<keyword evidence="1" id="KW-0472">Membrane</keyword>
<feature type="transmembrane region" description="Helical" evidence="1">
    <location>
        <begin position="120"/>
        <end position="138"/>
    </location>
</feature>
<protein>
    <submittedName>
        <fullName evidence="3">Adenylate/guanylate cyclase domain-containing protein</fullName>
    </submittedName>
</protein>
<proteinExistence type="predicted"/>
<evidence type="ECO:0000313" key="4">
    <source>
        <dbReference type="Proteomes" id="UP000323225"/>
    </source>
</evidence>
<dbReference type="PANTHER" id="PTHR43081">
    <property type="entry name" value="ADENYLATE CYCLASE, TERMINAL-DIFFERENTIATION SPECIFIC-RELATED"/>
    <property type="match status" value="1"/>
</dbReference>
<gene>
    <name evidence="3" type="ORF">F0M16_07835</name>
</gene>
<dbReference type="Proteomes" id="UP000323225">
    <property type="component" value="Unassembled WGS sequence"/>
</dbReference>
<name>A0A5B1C6F7_VIBCL</name>